<feature type="region of interest" description="Disordered" evidence="2">
    <location>
        <begin position="1"/>
        <end position="37"/>
    </location>
</feature>
<evidence type="ECO:0000256" key="1">
    <source>
        <dbReference type="SAM" id="Coils"/>
    </source>
</evidence>
<accession>A0ABP6VB37</accession>
<dbReference type="Proteomes" id="UP001500630">
    <property type="component" value="Unassembled WGS sequence"/>
</dbReference>
<evidence type="ECO:0000313" key="3">
    <source>
        <dbReference type="EMBL" id="GAA3531420.1"/>
    </source>
</evidence>
<reference evidence="4" key="1">
    <citation type="journal article" date="2019" name="Int. J. Syst. Evol. Microbiol.">
        <title>The Global Catalogue of Microorganisms (GCM) 10K type strain sequencing project: providing services to taxonomists for standard genome sequencing and annotation.</title>
        <authorList>
            <consortium name="The Broad Institute Genomics Platform"/>
            <consortium name="The Broad Institute Genome Sequencing Center for Infectious Disease"/>
            <person name="Wu L."/>
            <person name="Ma J."/>
        </authorList>
    </citation>
    <scope>NUCLEOTIDE SEQUENCE [LARGE SCALE GENOMIC DNA]</scope>
    <source>
        <strain evidence="4">JCM 17326</strain>
    </source>
</reference>
<organism evidence="3 4">
    <name type="scientific">Nonomuraea rosea</name>
    <dbReference type="NCBI Taxonomy" id="638574"/>
    <lineage>
        <taxon>Bacteria</taxon>
        <taxon>Bacillati</taxon>
        <taxon>Actinomycetota</taxon>
        <taxon>Actinomycetes</taxon>
        <taxon>Streptosporangiales</taxon>
        <taxon>Streptosporangiaceae</taxon>
        <taxon>Nonomuraea</taxon>
    </lineage>
</organism>
<protein>
    <submittedName>
        <fullName evidence="3">Uncharacterized protein</fullName>
    </submittedName>
</protein>
<feature type="coiled-coil region" evidence="1">
    <location>
        <begin position="65"/>
        <end position="92"/>
    </location>
</feature>
<name>A0ABP6VB37_9ACTN</name>
<dbReference type="EMBL" id="BAABDQ010000001">
    <property type="protein sequence ID" value="GAA3531420.1"/>
    <property type="molecule type" value="Genomic_DNA"/>
</dbReference>
<keyword evidence="1" id="KW-0175">Coiled coil</keyword>
<proteinExistence type="predicted"/>
<sequence length="109" mass="12749">MATPEERSRAARIAAHSSWAQTPDRRERTQPATNASPVSLEYWEKKLREEGVVREEDISKAAVNARSAEMRRRALKSAKARARNRAEKLEYHQNRHEAWERGWRPKDDL</sequence>
<feature type="compositionally biased region" description="Low complexity" evidence="2">
    <location>
        <begin position="11"/>
        <end position="20"/>
    </location>
</feature>
<keyword evidence="4" id="KW-1185">Reference proteome</keyword>
<gene>
    <name evidence="3" type="ORF">GCM10022419_008150</name>
</gene>
<evidence type="ECO:0000256" key="2">
    <source>
        <dbReference type="SAM" id="MobiDB-lite"/>
    </source>
</evidence>
<comment type="caution">
    <text evidence="3">The sequence shown here is derived from an EMBL/GenBank/DDBJ whole genome shotgun (WGS) entry which is preliminary data.</text>
</comment>
<evidence type="ECO:0000313" key="4">
    <source>
        <dbReference type="Proteomes" id="UP001500630"/>
    </source>
</evidence>